<sequence length="94" mass="11448">MPATILIWHKNTEPGGLNHLFVAYRNNALDNDVLLVEPQETTWITPQDFWGELFKKKYILMDEAEIWEIYGKYREWDWDNYNGRGWVWNEEKKK</sequence>
<dbReference type="Proteomes" id="UP000014605">
    <property type="component" value="Unassembled WGS sequence"/>
</dbReference>
<accession>S3L7I5</accession>
<comment type="caution">
    <text evidence="1">The sequence shown here is derived from an EMBL/GenBank/DDBJ whole genome shotgun (WGS) entry which is preliminary data.</text>
</comment>
<keyword evidence="2" id="KW-1185">Reference proteome</keyword>
<dbReference type="PATRIC" id="fig|1125702.3.peg.1998"/>
<gene>
    <name evidence="1" type="ORF">HMPREF1222_01940</name>
</gene>
<dbReference type="GeneID" id="301462062"/>
<organism evidence="1 2">
    <name type="scientific">Treponema vincentii F0403</name>
    <dbReference type="NCBI Taxonomy" id="1125702"/>
    <lineage>
        <taxon>Bacteria</taxon>
        <taxon>Pseudomonadati</taxon>
        <taxon>Spirochaetota</taxon>
        <taxon>Spirochaetia</taxon>
        <taxon>Spirochaetales</taxon>
        <taxon>Treponemataceae</taxon>
        <taxon>Treponema</taxon>
    </lineage>
</organism>
<dbReference type="RefSeq" id="WP_016519226.1">
    <property type="nucleotide sequence ID" value="NZ_KE332512.1"/>
</dbReference>
<dbReference type="EMBL" id="ATFC01000009">
    <property type="protein sequence ID" value="EPF46418.1"/>
    <property type="molecule type" value="Genomic_DNA"/>
</dbReference>
<protein>
    <submittedName>
        <fullName evidence="1">Uncharacterized protein</fullName>
    </submittedName>
</protein>
<dbReference type="HOGENOM" id="CLU_2385259_0_0_12"/>
<evidence type="ECO:0000313" key="2">
    <source>
        <dbReference type="Proteomes" id="UP000014605"/>
    </source>
</evidence>
<dbReference type="AlphaFoldDB" id="S3L7I5"/>
<reference evidence="1 2" key="1">
    <citation type="submission" date="2013-04" db="EMBL/GenBank/DDBJ databases">
        <title>The Genome Sequence of Treponema vincentii F0403.</title>
        <authorList>
            <consortium name="The Broad Institute Genomics Platform"/>
            <person name="Earl A."/>
            <person name="Ward D."/>
            <person name="Feldgarden M."/>
            <person name="Gevers D."/>
            <person name="Leonetti C."/>
            <person name="Izard J."/>
            <person name="Walker B."/>
            <person name="Young S."/>
            <person name="Zeng Q."/>
            <person name="Gargeya S."/>
            <person name="Fitzgerald M."/>
            <person name="Haas B."/>
            <person name="Abouelleil A."/>
            <person name="Allen A.W."/>
            <person name="Alvarado L."/>
            <person name="Arachchi H.M."/>
            <person name="Berlin A.M."/>
            <person name="Chapman S.B."/>
            <person name="Gainer-Dewar J."/>
            <person name="Goldberg J."/>
            <person name="Griggs A."/>
            <person name="Gujja S."/>
            <person name="Hansen M."/>
            <person name="Howarth C."/>
            <person name="Imamovic A."/>
            <person name="Ireland A."/>
            <person name="Larimer J."/>
            <person name="McCowan C."/>
            <person name="Murphy C."/>
            <person name="Pearson M."/>
            <person name="Poon T.W."/>
            <person name="Priest M."/>
            <person name="Roberts A."/>
            <person name="Saif S."/>
            <person name="Shea T."/>
            <person name="Sisk P."/>
            <person name="Sykes S."/>
            <person name="Wortman J."/>
            <person name="Nusbaum C."/>
            <person name="Birren B."/>
        </authorList>
    </citation>
    <scope>NUCLEOTIDE SEQUENCE [LARGE SCALE GENOMIC DNA]</scope>
    <source>
        <strain evidence="1 2">F0403</strain>
    </source>
</reference>
<evidence type="ECO:0000313" key="1">
    <source>
        <dbReference type="EMBL" id="EPF46418.1"/>
    </source>
</evidence>
<name>S3L7I5_9SPIR</name>
<proteinExistence type="predicted"/>